<feature type="coiled-coil region" evidence="1">
    <location>
        <begin position="371"/>
        <end position="419"/>
    </location>
</feature>
<dbReference type="EMBL" id="CCKQ01012937">
    <property type="protein sequence ID" value="CDW84569.1"/>
    <property type="molecule type" value="Genomic_DNA"/>
</dbReference>
<reference evidence="2 3" key="1">
    <citation type="submission" date="2014-06" db="EMBL/GenBank/DDBJ databases">
        <authorList>
            <person name="Swart Estienne"/>
        </authorList>
    </citation>
    <scope>NUCLEOTIDE SEQUENCE [LARGE SCALE GENOMIC DNA]</scope>
    <source>
        <strain evidence="2 3">130c</strain>
    </source>
</reference>
<dbReference type="InParanoid" id="A0A078AQS4"/>
<evidence type="ECO:0000313" key="2">
    <source>
        <dbReference type="EMBL" id="CDW84569.1"/>
    </source>
</evidence>
<protein>
    <submittedName>
        <fullName evidence="2">Uncharacterized protein</fullName>
    </submittedName>
</protein>
<evidence type="ECO:0000256" key="1">
    <source>
        <dbReference type="SAM" id="Coils"/>
    </source>
</evidence>
<name>A0A078AQS4_STYLE</name>
<keyword evidence="1" id="KW-0175">Coiled coil</keyword>
<gene>
    <name evidence="2" type="primary">Contig6686.g7153</name>
    <name evidence="2" type="ORF">STYLEM_13634</name>
</gene>
<dbReference type="Proteomes" id="UP000039865">
    <property type="component" value="Unassembled WGS sequence"/>
</dbReference>
<accession>A0A078AQS4</accession>
<proteinExistence type="predicted"/>
<evidence type="ECO:0000313" key="3">
    <source>
        <dbReference type="Proteomes" id="UP000039865"/>
    </source>
</evidence>
<sequence>MQKAIEKSYKVRQQEQATKPIIRSSSIGNNFSSRNSNQINPLHSQLQQWHQKKNTLRAIDNAKLISQTSTSFFGKDYRSHSVDPVQKKNARLDFLDSQNRDSGSRLNVNQINTHKEKNIKIREIKKKITNLPEIYQKFMLPQEDNSQDQSQMKTAMTLHHRNQQADQIISQYASKTIFNNKKKSIMNKTFMFNNNDLEKGRQLMFNETITSDFNNGEKLHHFNTFVLHNESIDENDEEKSDMTTSLKNIMEESIDFNQNNTTKLVEETQNERFRQIKEPNYKQCERLVCFCRNQGYGPCKDHQLKDPKTYEIEKVIDLIQEQMDSFSNLCDKNLDRELDYINKGITTICISRTDAEINNFKEQLTFDQSFVEDLIQKNQQLQQSFSRLQEKYESQKERQEKAFEKLSKLRSEYQLLSNENHIFRKYYQKNVLEFNKRDIYEKELDDIYTDFNKGMNMKDQFIVKNMDELERTVESFTYCKSKVLRDFINKNL</sequence>
<dbReference type="AlphaFoldDB" id="A0A078AQS4"/>
<organism evidence="2 3">
    <name type="scientific">Stylonychia lemnae</name>
    <name type="common">Ciliate</name>
    <dbReference type="NCBI Taxonomy" id="5949"/>
    <lineage>
        <taxon>Eukaryota</taxon>
        <taxon>Sar</taxon>
        <taxon>Alveolata</taxon>
        <taxon>Ciliophora</taxon>
        <taxon>Intramacronucleata</taxon>
        <taxon>Spirotrichea</taxon>
        <taxon>Stichotrichia</taxon>
        <taxon>Sporadotrichida</taxon>
        <taxon>Oxytrichidae</taxon>
        <taxon>Stylonychinae</taxon>
        <taxon>Stylonychia</taxon>
    </lineage>
</organism>
<keyword evidence="3" id="KW-1185">Reference proteome</keyword>